<evidence type="ECO:0000313" key="2">
    <source>
        <dbReference type="EMBL" id="KAF2108262.1"/>
    </source>
</evidence>
<accession>A0A6A5YMG4</accession>
<evidence type="ECO:0000313" key="3">
    <source>
        <dbReference type="Proteomes" id="UP000799770"/>
    </source>
</evidence>
<organism evidence="2 3">
    <name type="scientific">Lophiotrema nucula</name>
    <dbReference type="NCBI Taxonomy" id="690887"/>
    <lineage>
        <taxon>Eukaryota</taxon>
        <taxon>Fungi</taxon>
        <taxon>Dikarya</taxon>
        <taxon>Ascomycota</taxon>
        <taxon>Pezizomycotina</taxon>
        <taxon>Dothideomycetes</taxon>
        <taxon>Pleosporomycetidae</taxon>
        <taxon>Pleosporales</taxon>
        <taxon>Lophiotremataceae</taxon>
        <taxon>Lophiotrema</taxon>
    </lineage>
</organism>
<keyword evidence="1" id="KW-0472">Membrane</keyword>
<sequence length="453" mass="51124">MAINASQSWIPSSLNAFNYTDCDSAKYFYNTVLLNQTNDFPIFSTLDLLKDGLSHYWSINNITTPNASELLGGFVGMIRSNNSFITDSIGQFVDNNITCYNELCQSLAWQGNSDQAGRGMLATYCIEATLVTVYLLVLGISHMPWGAKTGNPRNKQTLKRTVHSPLWSSVLEATQESFRPFLDAALFFCLAMQIAAMAVFIRPRRHPANTVTISSAIMAAFTALFTIFPALALSSGAFGNLRRARLRAFTWFLIALFNIVTFILFIPSKYIVWHVTFSSLTDAAFKDKDNQVIWEGLCLERAVVERYTWAFMSMFILLWSSIIFYLVIIQGLLRYLHLRERLSPKRYRTLRQLWSSISATLSGLAMWAALGVFEQYRKEMSKRTGDTNKDHEWTFGQILSVFTFVAVVVEFLLVYHFGAEIALSGLVSHGFKVVRDDAGRKVTNDKTTDGSKV</sequence>
<feature type="transmembrane region" description="Helical" evidence="1">
    <location>
        <begin position="246"/>
        <end position="266"/>
    </location>
</feature>
<protein>
    <submittedName>
        <fullName evidence="2">Uncharacterized protein</fullName>
    </submittedName>
</protein>
<name>A0A6A5YMG4_9PLEO</name>
<feature type="transmembrane region" description="Helical" evidence="1">
    <location>
        <begin position="181"/>
        <end position="201"/>
    </location>
</feature>
<keyword evidence="1" id="KW-1133">Transmembrane helix</keyword>
<feature type="transmembrane region" description="Helical" evidence="1">
    <location>
        <begin position="393"/>
        <end position="415"/>
    </location>
</feature>
<dbReference type="Proteomes" id="UP000799770">
    <property type="component" value="Unassembled WGS sequence"/>
</dbReference>
<feature type="transmembrane region" description="Helical" evidence="1">
    <location>
        <begin position="309"/>
        <end position="333"/>
    </location>
</feature>
<proteinExistence type="predicted"/>
<feature type="transmembrane region" description="Helical" evidence="1">
    <location>
        <begin position="353"/>
        <end position="373"/>
    </location>
</feature>
<evidence type="ECO:0000256" key="1">
    <source>
        <dbReference type="SAM" id="Phobius"/>
    </source>
</evidence>
<dbReference type="AlphaFoldDB" id="A0A6A5YMG4"/>
<feature type="transmembrane region" description="Helical" evidence="1">
    <location>
        <begin position="213"/>
        <end position="234"/>
    </location>
</feature>
<dbReference type="EMBL" id="ML977349">
    <property type="protein sequence ID" value="KAF2108262.1"/>
    <property type="molecule type" value="Genomic_DNA"/>
</dbReference>
<keyword evidence="1" id="KW-0812">Transmembrane</keyword>
<reference evidence="2" key="1">
    <citation type="journal article" date="2020" name="Stud. Mycol.">
        <title>101 Dothideomycetes genomes: a test case for predicting lifestyles and emergence of pathogens.</title>
        <authorList>
            <person name="Haridas S."/>
            <person name="Albert R."/>
            <person name="Binder M."/>
            <person name="Bloem J."/>
            <person name="Labutti K."/>
            <person name="Salamov A."/>
            <person name="Andreopoulos B."/>
            <person name="Baker S."/>
            <person name="Barry K."/>
            <person name="Bills G."/>
            <person name="Bluhm B."/>
            <person name="Cannon C."/>
            <person name="Castanera R."/>
            <person name="Culley D."/>
            <person name="Daum C."/>
            <person name="Ezra D."/>
            <person name="Gonzalez J."/>
            <person name="Henrissat B."/>
            <person name="Kuo A."/>
            <person name="Liang C."/>
            <person name="Lipzen A."/>
            <person name="Lutzoni F."/>
            <person name="Magnuson J."/>
            <person name="Mondo S."/>
            <person name="Nolan M."/>
            <person name="Ohm R."/>
            <person name="Pangilinan J."/>
            <person name="Park H.-J."/>
            <person name="Ramirez L."/>
            <person name="Alfaro M."/>
            <person name="Sun H."/>
            <person name="Tritt A."/>
            <person name="Yoshinaga Y."/>
            <person name="Zwiers L.-H."/>
            <person name="Turgeon B."/>
            <person name="Goodwin S."/>
            <person name="Spatafora J."/>
            <person name="Crous P."/>
            <person name="Grigoriev I."/>
        </authorList>
    </citation>
    <scope>NUCLEOTIDE SEQUENCE</scope>
    <source>
        <strain evidence="2">CBS 627.86</strain>
    </source>
</reference>
<gene>
    <name evidence="2" type="ORF">BDV96DRAFT_653150</name>
</gene>
<keyword evidence="3" id="KW-1185">Reference proteome</keyword>
<dbReference type="OrthoDB" id="4582561at2759"/>